<comment type="caution">
    <text evidence="2">The sequence shown here is derived from an EMBL/GenBank/DDBJ whole genome shotgun (WGS) entry which is preliminary data.</text>
</comment>
<evidence type="ECO:0000313" key="2">
    <source>
        <dbReference type="EMBL" id="MBF6356531.1"/>
    </source>
</evidence>
<evidence type="ECO:0000256" key="1">
    <source>
        <dbReference type="SAM" id="MobiDB-lite"/>
    </source>
</evidence>
<feature type="region of interest" description="Disordered" evidence="1">
    <location>
        <begin position="218"/>
        <end position="241"/>
    </location>
</feature>
<accession>A0ABS0DDL5</accession>
<evidence type="ECO:0000313" key="3">
    <source>
        <dbReference type="Proteomes" id="UP000707731"/>
    </source>
</evidence>
<protein>
    <submittedName>
        <fullName evidence="2">Uncharacterized protein</fullName>
    </submittedName>
</protein>
<sequence>MTGEDHALFLTTSAIRDLVASLREIPGLLEELTITRTGQARTGRRADHRMHRKAGEQPLPYNLAAAQIADHMHATLVGWVRLICEQRGLAYNGPTATAGLARWLESNIIAFAMTEGVQTAPEEIARVVRAAMSVISPPAPSVDIDPAMVRRARTHRLNASGIANLAKELGGEFRTLTVRRIQTLRDAGKITPAPGPWAPGWPEMFVVGEVLDQHLAHPRRSRLGSGQQSTGDARLRRGAVL</sequence>
<proteinExistence type="predicted"/>
<reference evidence="2 3" key="1">
    <citation type="submission" date="2020-10" db="EMBL/GenBank/DDBJ databases">
        <title>Identification of Nocardia species via Next-generation sequencing and recognition of intraspecies genetic diversity.</title>
        <authorList>
            <person name="Li P."/>
            <person name="Li P."/>
            <person name="Lu B."/>
        </authorList>
    </citation>
    <scope>NUCLEOTIDE SEQUENCE [LARGE SCALE GENOMIC DNA]</scope>
    <source>
        <strain evidence="2 3">BJ06-0143</strain>
    </source>
</reference>
<name>A0ABS0DDL5_9NOCA</name>
<dbReference type="EMBL" id="JADLQN010000003">
    <property type="protein sequence ID" value="MBF6356531.1"/>
    <property type="molecule type" value="Genomic_DNA"/>
</dbReference>
<organism evidence="2 3">
    <name type="scientific">Nocardia higoensis</name>
    <dbReference type="NCBI Taxonomy" id="228599"/>
    <lineage>
        <taxon>Bacteria</taxon>
        <taxon>Bacillati</taxon>
        <taxon>Actinomycetota</taxon>
        <taxon>Actinomycetes</taxon>
        <taxon>Mycobacteriales</taxon>
        <taxon>Nocardiaceae</taxon>
        <taxon>Nocardia</taxon>
    </lineage>
</organism>
<dbReference type="RefSeq" id="WP_195003395.1">
    <property type="nucleotide sequence ID" value="NZ_JADLQN010000003.1"/>
</dbReference>
<keyword evidence="3" id="KW-1185">Reference proteome</keyword>
<gene>
    <name evidence="2" type="ORF">IU449_18605</name>
</gene>
<dbReference type="Proteomes" id="UP000707731">
    <property type="component" value="Unassembled WGS sequence"/>
</dbReference>